<gene>
    <name evidence="2" type="ORF">TPAB3V08_LOCUS5609</name>
</gene>
<feature type="region of interest" description="Disordered" evidence="1">
    <location>
        <begin position="1"/>
        <end position="47"/>
    </location>
</feature>
<proteinExistence type="predicted"/>
<reference evidence="2" key="1">
    <citation type="submission" date="2021-03" db="EMBL/GenBank/DDBJ databases">
        <authorList>
            <person name="Tran Van P."/>
        </authorList>
    </citation>
    <scope>NUCLEOTIDE SEQUENCE</scope>
</reference>
<evidence type="ECO:0000256" key="1">
    <source>
        <dbReference type="SAM" id="MobiDB-lite"/>
    </source>
</evidence>
<evidence type="ECO:0000313" key="2">
    <source>
        <dbReference type="EMBL" id="CAG2058640.1"/>
    </source>
</evidence>
<protein>
    <submittedName>
        <fullName evidence="2">Uncharacterized protein</fullName>
    </submittedName>
</protein>
<keyword evidence="3" id="KW-1185">Reference proteome</keyword>
<name>A0ABN7NUW7_TIMPD</name>
<dbReference type="EMBL" id="CAJPIN010007687">
    <property type="protein sequence ID" value="CAG2058640.1"/>
    <property type="molecule type" value="Genomic_DNA"/>
</dbReference>
<accession>A0ABN7NUW7</accession>
<dbReference type="Proteomes" id="UP001153148">
    <property type="component" value="Unassembled WGS sequence"/>
</dbReference>
<comment type="caution">
    <text evidence="2">The sequence shown here is derived from an EMBL/GenBank/DDBJ whole genome shotgun (WGS) entry which is preliminary data.</text>
</comment>
<organism evidence="2 3">
    <name type="scientific">Timema podura</name>
    <name type="common">Walking stick</name>
    <dbReference type="NCBI Taxonomy" id="61482"/>
    <lineage>
        <taxon>Eukaryota</taxon>
        <taxon>Metazoa</taxon>
        <taxon>Ecdysozoa</taxon>
        <taxon>Arthropoda</taxon>
        <taxon>Hexapoda</taxon>
        <taxon>Insecta</taxon>
        <taxon>Pterygota</taxon>
        <taxon>Neoptera</taxon>
        <taxon>Polyneoptera</taxon>
        <taxon>Phasmatodea</taxon>
        <taxon>Timematodea</taxon>
        <taxon>Timematoidea</taxon>
        <taxon>Timematidae</taxon>
        <taxon>Timema</taxon>
    </lineage>
</organism>
<evidence type="ECO:0000313" key="3">
    <source>
        <dbReference type="Proteomes" id="UP001153148"/>
    </source>
</evidence>
<sequence length="104" mass="11534">MARTADDEQSDWFGGDSSGRGGWWEEGDGGDSSRPHSALAMEDTDSEEIGDPAFKAILAGSFEHLSEEAKQAYRAHMMWVREGLRDTAGAPYYECEYNLRVLPT</sequence>